<accession>A0A1J7BUF3</accession>
<proteinExistence type="predicted"/>
<comment type="caution">
    <text evidence="2">The sequence shown here is derived from an EMBL/GenBank/DDBJ whole genome shotgun (WGS) entry which is preliminary data.</text>
</comment>
<dbReference type="AlphaFoldDB" id="A0A1J7BUF3"/>
<keyword evidence="1" id="KW-0732">Signal</keyword>
<organism evidence="2 3">
    <name type="scientific">Flavobacterium johnsoniae</name>
    <name type="common">Cytophaga johnsonae</name>
    <dbReference type="NCBI Taxonomy" id="986"/>
    <lineage>
        <taxon>Bacteria</taxon>
        <taxon>Pseudomonadati</taxon>
        <taxon>Bacteroidota</taxon>
        <taxon>Flavobacteriia</taxon>
        <taxon>Flavobacteriales</taxon>
        <taxon>Flavobacteriaceae</taxon>
        <taxon>Flavobacterium</taxon>
    </lineage>
</organism>
<evidence type="ECO:0000313" key="2">
    <source>
        <dbReference type="EMBL" id="OIV42334.1"/>
    </source>
</evidence>
<evidence type="ECO:0000256" key="1">
    <source>
        <dbReference type="SAM" id="SignalP"/>
    </source>
</evidence>
<keyword evidence="3" id="KW-1185">Reference proteome</keyword>
<name>A0A1J7BUF3_FLAJO</name>
<dbReference type="Proteomes" id="UP000182826">
    <property type="component" value="Unassembled WGS sequence"/>
</dbReference>
<reference evidence="2 3" key="1">
    <citation type="submission" date="2016-10" db="EMBL/GenBank/DDBJ databases">
        <title>Draft Genome Sequence of Rhizobacteria Flavobacterium johnsoniae CI04.</title>
        <authorList>
            <person name="Bravo J.I."/>
            <person name="Lozano G.L."/>
            <person name="Handelsman J."/>
        </authorList>
    </citation>
    <scope>NUCLEOTIDE SEQUENCE [LARGE SCALE GENOMIC DNA]</scope>
    <source>
        <strain evidence="2 3">CI04</strain>
    </source>
</reference>
<protein>
    <submittedName>
        <fullName evidence="2">Uncharacterized protein</fullName>
    </submittedName>
</protein>
<gene>
    <name evidence="2" type="ORF">BKM63_05500</name>
</gene>
<sequence>MKKLFLFSLLLCKSALIGQTVLNSLPLNLDAAAENAQTLNAEDVKTHDIYVFAADNRNINILKYNKSLFLTNQFTDTIRNPENRSLTGYSISEDGNPLLYWTSQNTRNIKIIKYFLGLKTSRVLNFDFPEENEYIITTFQKNNIFYVLGKEKGQKHLLLYEFQNGKCEIKMFDFSAFNFQTEKGQNFTFNALIRNYPVQKMEASDFNPLEKASAINKMYILEDHIFLTFDYNTQKTQVFDLNLKTLEIKEKIFSQPATKKVSRSSNSFYSDGRLFQVKANSDEFLYTIKDFDSGQTLKSVSVSKNDTIRFKNSPLFLQTNNDKPIELKNTAKFLKQLSDLSTGISVFKNKKNSFVTFGGFVEYIVSNFQYGQGDFFNDYNGGQSYYVQNKMVFFDSMFDSNLDFVSNKQSEPLAIDNAYYYLSTNRNAALQNILKLKDYYILSYYDTALKQFILRRFTDGFIREGDGNPVMNKAQFSKPFSFEPIKTR</sequence>
<dbReference type="EMBL" id="MLFK01000005">
    <property type="protein sequence ID" value="OIV42334.1"/>
    <property type="molecule type" value="Genomic_DNA"/>
</dbReference>
<feature type="chain" id="PRO_5009643788" evidence="1">
    <location>
        <begin position="18"/>
        <end position="488"/>
    </location>
</feature>
<dbReference type="RefSeq" id="WP_071635637.1">
    <property type="nucleotide sequence ID" value="NZ_MLFK01000005.1"/>
</dbReference>
<feature type="signal peptide" evidence="1">
    <location>
        <begin position="1"/>
        <end position="17"/>
    </location>
</feature>
<evidence type="ECO:0000313" key="3">
    <source>
        <dbReference type="Proteomes" id="UP000182826"/>
    </source>
</evidence>
<dbReference type="OrthoDB" id="1331096at2"/>